<dbReference type="GO" id="GO:0016757">
    <property type="term" value="F:glycosyltransferase activity"/>
    <property type="evidence" value="ECO:0007669"/>
    <property type="project" value="InterPro"/>
</dbReference>
<dbReference type="InterPro" id="IPR001296">
    <property type="entry name" value="Glyco_trans_1"/>
</dbReference>
<dbReference type="RefSeq" id="WP_109014691.1">
    <property type="nucleotide sequence ID" value="NZ_BDOQ01000003.1"/>
</dbReference>
<organism evidence="3 4">
    <name type="scientific">Novimethylophilus kurashikiensis</name>
    <dbReference type="NCBI Taxonomy" id="1825523"/>
    <lineage>
        <taxon>Bacteria</taxon>
        <taxon>Pseudomonadati</taxon>
        <taxon>Pseudomonadota</taxon>
        <taxon>Betaproteobacteria</taxon>
        <taxon>Nitrosomonadales</taxon>
        <taxon>Methylophilaceae</taxon>
        <taxon>Novimethylophilus</taxon>
    </lineage>
</organism>
<sequence>MRIAQVSPLFESVPPKTYGGTERVVSYLTEELVRQGHDVTLFASGDSITSARLIATVPQSMRSVGASTNAYLAMQTVQMGQVLEMAHAFDIVHFHTGFAHFPSAAHLKTPHLTTVHDRQDLAEYRPLYLQYDQEPLISISNSQRAAQPSAYWTDTVYHGLPEDLFAFSPKHEGYLAFLGRISPEKRVDRAIEIAIRCETPIYVAAKVDGVYEDYFMERIKPLLSHPLVHFLGEVGGADKWRLLAHAKALLFPIDWPEPFGLVMIEAMACGTPVVAYRNGAVPEVMEHGVTGFVVTNQDEAVAAAMRVDELDRRVCRAAFERRFTVERMTEHYLRVYHRLMNRQAKVADLRQVAGERHG</sequence>
<protein>
    <recommendedName>
        <fullName evidence="5">Glycosyl transferase</fullName>
    </recommendedName>
</protein>
<comment type="caution">
    <text evidence="3">The sequence shown here is derived from an EMBL/GenBank/DDBJ whole genome shotgun (WGS) entry which is preliminary data.</text>
</comment>
<dbReference type="PANTHER" id="PTHR12526">
    <property type="entry name" value="GLYCOSYLTRANSFERASE"/>
    <property type="match status" value="1"/>
</dbReference>
<evidence type="ECO:0000259" key="1">
    <source>
        <dbReference type="Pfam" id="PF00534"/>
    </source>
</evidence>
<dbReference type="Pfam" id="PF13439">
    <property type="entry name" value="Glyco_transf_4"/>
    <property type="match status" value="1"/>
</dbReference>
<dbReference type="Pfam" id="PF00534">
    <property type="entry name" value="Glycos_transf_1"/>
    <property type="match status" value="1"/>
</dbReference>
<evidence type="ECO:0008006" key="5">
    <source>
        <dbReference type="Google" id="ProtNLM"/>
    </source>
</evidence>
<dbReference type="InterPro" id="IPR028098">
    <property type="entry name" value="Glyco_trans_4-like_N"/>
</dbReference>
<name>A0A2R5F546_9PROT</name>
<proteinExistence type="predicted"/>
<dbReference type="Gene3D" id="3.40.50.2000">
    <property type="entry name" value="Glycogen Phosphorylase B"/>
    <property type="match status" value="2"/>
</dbReference>
<dbReference type="Proteomes" id="UP000245081">
    <property type="component" value="Unassembled WGS sequence"/>
</dbReference>
<evidence type="ECO:0000313" key="4">
    <source>
        <dbReference type="Proteomes" id="UP000245081"/>
    </source>
</evidence>
<dbReference type="AlphaFoldDB" id="A0A2R5F546"/>
<evidence type="ECO:0000313" key="3">
    <source>
        <dbReference type="EMBL" id="GBG13496.1"/>
    </source>
</evidence>
<reference evidence="3 4" key="1">
    <citation type="journal article" date="2018" name="Environ. Microbiol.">
        <title>Isolation and genomic characterization of Novimethylophilus kurashikiensis gen. nov. sp. nov., a new lanthanide-dependent methylotrophic species of Methylophilaceae.</title>
        <authorList>
            <person name="Lv H."/>
            <person name="Sahin N."/>
            <person name="Tani A."/>
        </authorList>
    </citation>
    <scope>NUCLEOTIDE SEQUENCE [LARGE SCALE GENOMIC DNA]</scope>
    <source>
        <strain evidence="3 4">La2-4</strain>
    </source>
</reference>
<dbReference type="SUPFAM" id="SSF53756">
    <property type="entry name" value="UDP-Glycosyltransferase/glycogen phosphorylase"/>
    <property type="match status" value="1"/>
</dbReference>
<dbReference type="PANTHER" id="PTHR12526:SF595">
    <property type="entry name" value="BLL5217 PROTEIN"/>
    <property type="match status" value="1"/>
</dbReference>
<feature type="domain" description="Glycosyl transferase family 1" evidence="1">
    <location>
        <begin position="169"/>
        <end position="305"/>
    </location>
</feature>
<evidence type="ECO:0000259" key="2">
    <source>
        <dbReference type="Pfam" id="PF13439"/>
    </source>
</evidence>
<dbReference type="CDD" id="cd03802">
    <property type="entry name" value="GT4_AviGT4-like"/>
    <property type="match status" value="1"/>
</dbReference>
<dbReference type="OrthoDB" id="9801609at2"/>
<feature type="domain" description="Glycosyltransferase subfamily 4-like N-terminal" evidence="2">
    <location>
        <begin position="18"/>
        <end position="127"/>
    </location>
</feature>
<keyword evidence="4" id="KW-1185">Reference proteome</keyword>
<accession>A0A2R5F546</accession>
<dbReference type="EMBL" id="BDOQ01000003">
    <property type="protein sequence ID" value="GBG13496.1"/>
    <property type="molecule type" value="Genomic_DNA"/>
</dbReference>
<gene>
    <name evidence="3" type="ORF">NMK_1046</name>
</gene>